<dbReference type="Gene3D" id="6.10.30.30">
    <property type="match status" value="1"/>
</dbReference>
<dbReference type="GO" id="GO:0003779">
    <property type="term" value="F:actin binding"/>
    <property type="evidence" value="ECO:0007669"/>
    <property type="project" value="InterPro"/>
</dbReference>
<name>A0A8D2JQX1_SCIVU</name>
<dbReference type="PANTHER" id="PTHR45691:SF3">
    <property type="entry name" value="PROTEIN DIAPHANOUS HOMOLOG 2"/>
    <property type="match status" value="1"/>
</dbReference>
<reference evidence="7" key="1">
    <citation type="submission" date="2025-08" db="UniProtKB">
        <authorList>
            <consortium name="Ensembl"/>
        </authorList>
    </citation>
    <scope>IDENTIFICATION</scope>
</reference>
<dbReference type="Pfam" id="PF02181">
    <property type="entry name" value="FH2"/>
    <property type="match status" value="1"/>
</dbReference>
<evidence type="ECO:0000256" key="2">
    <source>
        <dbReference type="ARBA" id="ARBA00023054"/>
    </source>
</evidence>
<dbReference type="InterPro" id="IPR042201">
    <property type="entry name" value="FH2_Formin_sf"/>
</dbReference>
<protein>
    <submittedName>
        <fullName evidence="7">Diaphanous related formin 2</fullName>
    </submittedName>
</protein>
<dbReference type="Gene3D" id="1.20.58.630">
    <property type="match status" value="1"/>
</dbReference>
<dbReference type="FunFam" id="1.20.58.2220:FF:000003">
    <property type="entry name" value="protein diaphanous homolog 1 isoform X2"/>
    <property type="match status" value="1"/>
</dbReference>
<dbReference type="Proteomes" id="UP000694564">
    <property type="component" value="Chromosome X"/>
</dbReference>
<evidence type="ECO:0000313" key="8">
    <source>
        <dbReference type="Proteomes" id="UP000694564"/>
    </source>
</evidence>
<dbReference type="InterPro" id="IPR015425">
    <property type="entry name" value="FH2_Formin"/>
</dbReference>
<dbReference type="OrthoDB" id="1104827at2759"/>
<dbReference type="Pfam" id="PF06371">
    <property type="entry name" value="Drf_GBD"/>
    <property type="match status" value="1"/>
</dbReference>
<evidence type="ECO:0000259" key="6">
    <source>
        <dbReference type="PROSITE" id="PS51444"/>
    </source>
</evidence>
<dbReference type="SUPFAM" id="SSF101447">
    <property type="entry name" value="Formin homology 2 domain (FH2 domain)"/>
    <property type="match status" value="1"/>
</dbReference>
<dbReference type="AlphaFoldDB" id="A0A8D2JQX1"/>
<dbReference type="InterPro" id="IPR014767">
    <property type="entry name" value="DAD_dom"/>
</dbReference>
<evidence type="ECO:0000256" key="1">
    <source>
        <dbReference type="ARBA" id="ARBA00008214"/>
    </source>
</evidence>
<dbReference type="SMART" id="SM01140">
    <property type="entry name" value="Drf_GBD"/>
    <property type="match status" value="1"/>
</dbReference>
<dbReference type="Pfam" id="PF06367">
    <property type="entry name" value="Drf_FH3"/>
    <property type="match status" value="1"/>
</dbReference>
<feature type="compositionally biased region" description="Basic and acidic residues" evidence="3">
    <location>
        <begin position="825"/>
        <end position="848"/>
    </location>
</feature>
<evidence type="ECO:0000313" key="7">
    <source>
        <dbReference type="Ensembl" id="ENSSVLP00005028249.1"/>
    </source>
</evidence>
<dbReference type="GeneTree" id="ENSGT00940000157822"/>
<dbReference type="InterPro" id="IPR051412">
    <property type="entry name" value="Formin_Homology_Diaphanous_sf"/>
</dbReference>
<keyword evidence="2" id="KW-0175">Coiled coil</keyword>
<dbReference type="PROSITE" id="PS51444">
    <property type="entry name" value="FH2"/>
    <property type="match status" value="1"/>
</dbReference>
<dbReference type="InterPro" id="IPR010472">
    <property type="entry name" value="FH3_dom"/>
</dbReference>
<dbReference type="InterPro" id="IPR010473">
    <property type="entry name" value="GTPase-bd"/>
</dbReference>
<dbReference type="InterPro" id="IPR014768">
    <property type="entry name" value="GBD/FH3_dom"/>
</dbReference>
<reference evidence="7" key="2">
    <citation type="submission" date="2025-09" db="UniProtKB">
        <authorList>
            <consortium name="Ensembl"/>
        </authorList>
    </citation>
    <scope>IDENTIFICATION</scope>
</reference>
<dbReference type="FunFam" id="1.20.58.630:FF:000001">
    <property type="entry name" value="Diaphanous related formin 1"/>
    <property type="match status" value="1"/>
</dbReference>
<organism evidence="7 8">
    <name type="scientific">Sciurus vulgaris</name>
    <name type="common">Eurasian red squirrel</name>
    <dbReference type="NCBI Taxonomy" id="55149"/>
    <lineage>
        <taxon>Eukaryota</taxon>
        <taxon>Metazoa</taxon>
        <taxon>Chordata</taxon>
        <taxon>Craniata</taxon>
        <taxon>Vertebrata</taxon>
        <taxon>Euteleostomi</taxon>
        <taxon>Mammalia</taxon>
        <taxon>Eutheria</taxon>
        <taxon>Euarchontoglires</taxon>
        <taxon>Glires</taxon>
        <taxon>Rodentia</taxon>
        <taxon>Sciuromorpha</taxon>
        <taxon>Sciuridae</taxon>
        <taxon>Sciurinae</taxon>
        <taxon>Sciurini</taxon>
        <taxon>Sciurus</taxon>
    </lineage>
</organism>
<accession>A0A8D2JQX1</accession>
<dbReference type="GO" id="GO:0005884">
    <property type="term" value="C:actin filament"/>
    <property type="evidence" value="ECO:0007669"/>
    <property type="project" value="TreeGrafter"/>
</dbReference>
<evidence type="ECO:0000259" key="5">
    <source>
        <dbReference type="PROSITE" id="PS51232"/>
    </source>
</evidence>
<dbReference type="InterPro" id="IPR011989">
    <property type="entry name" value="ARM-like"/>
</dbReference>
<evidence type="ECO:0000259" key="4">
    <source>
        <dbReference type="PROSITE" id="PS51231"/>
    </source>
</evidence>
<dbReference type="InterPro" id="IPR044933">
    <property type="entry name" value="DIA_GBD_sf"/>
</dbReference>
<dbReference type="GO" id="GO:0031267">
    <property type="term" value="F:small GTPase binding"/>
    <property type="evidence" value="ECO:0007669"/>
    <property type="project" value="InterPro"/>
</dbReference>
<keyword evidence="8" id="KW-1185">Reference proteome</keyword>
<dbReference type="FunFam" id="1.25.10.10:FF:000033">
    <property type="entry name" value="Diaphanous related formin 2"/>
    <property type="match status" value="1"/>
</dbReference>
<dbReference type="SMART" id="SM01139">
    <property type="entry name" value="Drf_FH3"/>
    <property type="match status" value="1"/>
</dbReference>
<sequence length="934" mass="106710">MNLNEEKKAPLRNKDFTTKREMVVQYISATGGLKNSKHECTLSSQEYVHELRSGISDEKLLNCLESLRVSLTSNPVSWVNNFGHEGLGLLLDVLEKILDKKQQENIDKKNQYKLIQCLKAFMNNKFGLQRILGDERSLLLLARAIDPKQPNMMTEIVKILSAICIVGEENILDKLLGAITTAAERNNRERFSPIVEGLENHEALQLQVACMQFINALVTSPYELDFRIHLRNEFLRSGLKTMLPDLKEKENDELDIQLKVFDENKEDDLTELSHRLNDIRAEMEYPLANHKNNTAAENYLLSILQHFLLIRNDYYIRPQYYKIIEECVSQIVLHCSGMDPDFKYRQRLDIDFTHLIGMEYNLYCLISSGIPGPPPPPPLPGVGPSSSPPLPPASLPGVPPPPPPPLSGLGPIPPPPPLFGGPPAPPPLGGIPLPPGVPLDLPYGMKQKKIYKPEVSMKRINWSKIEPKELSENCFWLKVKEDKFENADLFAKLALNFATHIKEPSEVKKSIPAKKKLKELRVLDPKTAQNLSIFLGSYRMPYEDIKNIILEVNEDMLSEALIQNLVKHLPEQKVLNELAQLKNEYDDLCEPEQFGVVMSSVKMLRPRLNSILFKLTFEEHVNNIKPSIIAVTLACEEVKKSESFNRLLELVLLVGNYMNSGSRNAQSLGFKINFLCKIRDTKSADQKTTLLHFIAEICEEKYRDILKFPEELEHVESASKVSAQNLKSNLAAMEQQIVHLERDIKKFPQAENQHDKFVEKMTISFIYLNQYEKLSTMHNNMVKLYENLGEYFIFDSKTVSIEDFFGDLSNFRTLFLEAVKENNKRREMEEKTRRAKLAKEKAEQEKMERQKKKKQLIDINKEGDETGVMDNLLEALQSGAAFRDRRKRIPRNPGNTYSSSHGLMKSECSRFKTISIINSLKIIGPEVVTLAIHR</sequence>
<dbReference type="Ensembl" id="ENSSVLT00005031391.1">
    <property type="protein sequence ID" value="ENSSVLP00005028249.1"/>
    <property type="gene ID" value="ENSSVLG00005021445.1"/>
</dbReference>
<comment type="similarity">
    <text evidence="1">Belongs to the formin homology family. Diaphanous subfamily.</text>
</comment>
<dbReference type="SMART" id="SM00498">
    <property type="entry name" value="FH2"/>
    <property type="match status" value="1"/>
</dbReference>
<feature type="domain" description="FH2" evidence="6">
    <location>
        <begin position="447"/>
        <end position="841"/>
    </location>
</feature>
<feature type="region of interest" description="Disordered" evidence="3">
    <location>
        <begin position="375"/>
        <end position="430"/>
    </location>
</feature>
<feature type="region of interest" description="Disordered" evidence="3">
    <location>
        <begin position="825"/>
        <end position="849"/>
    </location>
</feature>
<gene>
    <name evidence="7" type="primary">DIAPH2</name>
</gene>
<dbReference type="Gene3D" id="1.10.238.150">
    <property type="entry name" value="Formin, FH3 diaphanous domain"/>
    <property type="match status" value="1"/>
</dbReference>
<dbReference type="InterPro" id="IPR016024">
    <property type="entry name" value="ARM-type_fold"/>
</dbReference>
<dbReference type="PANTHER" id="PTHR45691">
    <property type="entry name" value="PROTEIN DIAPHANOUS"/>
    <property type="match status" value="1"/>
</dbReference>
<dbReference type="SUPFAM" id="SSF48371">
    <property type="entry name" value="ARM repeat"/>
    <property type="match status" value="1"/>
</dbReference>
<evidence type="ECO:0000256" key="3">
    <source>
        <dbReference type="SAM" id="MobiDB-lite"/>
    </source>
</evidence>
<dbReference type="Gene3D" id="1.20.58.2220">
    <property type="entry name" value="Formin, FH2 domain"/>
    <property type="match status" value="1"/>
</dbReference>
<dbReference type="PROSITE" id="PS51232">
    <property type="entry name" value="GBD_FH3"/>
    <property type="match status" value="1"/>
</dbReference>
<dbReference type="PROSITE" id="PS51231">
    <property type="entry name" value="DAD"/>
    <property type="match status" value="1"/>
</dbReference>
<dbReference type="Gene3D" id="1.25.10.10">
    <property type="entry name" value="Leucine-rich Repeat Variant"/>
    <property type="match status" value="1"/>
</dbReference>
<dbReference type="Gene3D" id="1.10.20.40">
    <property type="entry name" value="Formin, diaphanous GTPase-binding domain"/>
    <property type="match status" value="1"/>
</dbReference>
<feature type="domain" description="DAD" evidence="4">
    <location>
        <begin position="864"/>
        <end position="894"/>
    </location>
</feature>
<dbReference type="GO" id="GO:0030041">
    <property type="term" value="P:actin filament polymerization"/>
    <property type="evidence" value="ECO:0007669"/>
    <property type="project" value="TreeGrafter"/>
</dbReference>
<feature type="domain" description="GBD/FH3" evidence="5">
    <location>
        <begin position="1"/>
        <end position="339"/>
    </location>
</feature>
<proteinExistence type="inferred from homology"/>